<dbReference type="InterPro" id="IPR001789">
    <property type="entry name" value="Sig_transdc_resp-reg_receiver"/>
</dbReference>
<comment type="catalytic activity">
    <reaction evidence="1">
        <text>ATP + protein L-histidine = ADP + protein N-phospho-L-histidine.</text>
        <dbReference type="EC" id="2.7.13.3"/>
    </reaction>
</comment>
<dbReference type="EMBL" id="FOPP01000001">
    <property type="protein sequence ID" value="SFG65348.1"/>
    <property type="molecule type" value="Genomic_DNA"/>
</dbReference>
<accession>A0A1I2TKF4</accession>
<dbReference type="FunFam" id="3.30.565.10:FF:000010">
    <property type="entry name" value="Sensor histidine kinase RcsC"/>
    <property type="match status" value="1"/>
</dbReference>
<keyword evidence="5 10" id="KW-0418">Kinase</keyword>
<dbReference type="PROSITE" id="PS50109">
    <property type="entry name" value="HIS_KIN"/>
    <property type="match status" value="1"/>
</dbReference>
<dbReference type="Pfam" id="PF00512">
    <property type="entry name" value="HisKA"/>
    <property type="match status" value="1"/>
</dbReference>
<feature type="domain" description="Histidine kinase" evidence="8">
    <location>
        <begin position="420"/>
        <end position="641"/>
    </location>
</feature>
<dbReference type="Proteomes" id="UP000199666">
    <property type="component" value="Unassembled WGS sequence"/>
</dbReference>
<evidence type="ECO:0000259" key="8">
    <source>
        <dbReference type="PROSITE" id="PS50109"/>
    </source>
</evidence>
<dbReference type="InterPro" id="IPR005467">
    <property type="entry name" value="His_kinase_dom"/>
</dbReference>
<dbReference type="SUPFAM" id="SSF47384">
    <property type="entry name" value="Homodimeric domain of signal transducing histidine kinase"/>
    <property type="match status" value="1"/>
</dbReference>
<evidence type="ECO:0000313" key="10">
    <source>
        <dbReference type="EMBL" id="SFG65348.1"/>
    </source>
</evidence>
<dbReference type="InterPro" id="IPR011006">
    <property type="entry name" value="CheY-like_superfamily"/>
</dbReference>
<evidence type="ECO:0000259" key="9">
    <source>
        <dbReference type="PROSITE" id="PS50110"/>
    </source>
</evidence>
<feature type="transmembrane region" description="Helical" evidence="7">
    <location>
        <begin position="253"/>
        <end position="277"/>
    </location>
</feature>
<dbReference type="RefSeq" id="WP_090991928.1">
    <property type="nucleotide sequence ID" value="NZ_FOPP01000001.1"/>
</dbReference>
<keyword evidence="7" id="KW-1133">Transmembrane helix</keyword>
<reference evidence="10 11" key="1">
    <citation type="submission" date="2016-10" db="EMBL/GenBank/DDBJ databases">
        <authorList>
            <person name="de Groot N.N."/>
        </authorList>
    </citation>
    <scope>NUCLEOTIDE SEQUENCE [LARGE SCALE GENOMIC DNA]</scope>
    <source>
        <strain evidence="10 11">DSM 18684</strain>
    </source>
</reference>
<feature type="transmembrane region" description="Helical" evidence="7">
    <location>
        <begin position="346"/>
        <end position="367"/>
    </location>
</feature>
<feature type="transmembrane region" description="Helical" evidence="7">
    <location>
        <begin position="198"/>
        <end position="217"/>
    </location>
</feature>
<gene>
    <name evidence="10" type="ORF">SAMN04489864_101461</name>
</gene>
<evidence type="ECO:0000256" key="4">
    <source>
        <dbReference type="ARBA" id="ARBA00022679"/>
    </source>
</evidence>
<dbReference type="Pfam" id="PF02518">
    <property type="entry name" value="HATPase_c"/>
    <property type="match status" value="1"/>
</dbReference>
<keyword evidence="4" id="KW-0808">Transferase</keyword>
<keyword evidence="7" id="KW-0472">Membrane</keyword>
<evidence type="ECO:0000256" key="7">
    <source>
        <dbReference type="SAM" id="Phobius"/>
    </source>
</evidence>
<dbReference type="PANTHER" id="PTHR43047">
    <property type="entry name" value="TWO-COMPONENT HISTIDINE PROTEIN KINASE"/>
    <property type="match status" value="1"/>
</dbReference>
<dbReference type="PRINTS" id="PR00344">
    <property type="entry name" value="BCTRLSENSOR"/>
</dbReference>
<dbReference type="SMART" id="SM00387">
    <property type="entry name" value="HATPase_c"/>
    <property type="match status" value="1"/>
</dbReference>
<dbReference type="SMART" id="SM00448">
    <property type="entry name" value="REC"/>
    <property type="match status" value="1"/>
</dbReference>
<dbReference type="CDD" id="cd00082">
    <property type="entry name" value="HisKA"/>
    <property type="match status" value="1"/>
</dbReference>
<dbReference type="InterPro" id="IPR008979">
    <property type="entry name" value="Galactose-bd-like_sf"/>
</dbReference>
<dbReference type="InterPro" id="IPR011623">
    <property type="entry name" value="7TMR_DISM_rcpt_extracell_dom1"/>
</dbReference>
<dbReference type="InterPro" id="IPR004358">
    <property type="entry name" value="Sig_transdc_His_kin-like_C"/>
</dbReference>
<feature type="transmembrane region" description="Helical" evidence="7">
    <location>
        <begin position="224"/>
        <end position="247"/>
    </location>
</feature>
<dbReference type="SUPFAM" id="SSF55874">
    <property type="entry name" value="ATPase domain of HSP90 chaperone/DNA topoisomerase II/histidine kinase"/>
    <property type="match status" value="1"/>
</dbReference>
<feature type="transmembrane region" description="Helical" evidence="7">
    <location>
        <begin position="289"/>
        <end position="312"/>
    </location>
</feature>
<keyword evidence="7" id="KW-0812">Transmembrane</keyword>
<keyword evidence="11" id="KW-1185">Reference proteome</keyword>
<dbReference type="InterPro" id="IPR003594">
    <property type="entry name" value="HATPase_dom"/>
</dbReference>
<dbReference type="Gene3D" id="3.40.50.2300">
    <property type="match status" value="1"/>
</dbReference>
<proteinExistence type="predicted"/>
<evidence type="ECO:0000256" key="3">
    <source>
        <dbReference type="ARBA" id="ARBA00022553"/>
    </source>
</evidence>
<evidence type="ECO:0000256" key="5">
    <source>
        <dbReference type="ARBA" id="ARBA00022777"/>
    </source>
</evidence>
<dbReference type="InterPro" id="IPR036890">
    <property type="entry name" value="HATPase_C_sf"/>
</dbReference>
<evidence type="ECO:0000256" key="2">
    <source>
        <dbReference type="ARBA" id="ARBA00012438"/>
    </source>
</evidence>
<evidence type="ECO:0000256" key="6">
    <source>
        <dbReference type="PROSITE-ProRule" id="PRU00169"/>
    </source>
</evidence>
<dbReference type="OrthoDB" id="9811889at2"/>
<evidence type="ECO:0000256" key="1">
    <source>
        <dbReference type="ARBA" id="ARBA00000085"/>
    </source>
</evidence>
<feature type="domain" description="Response regulatory" evidence="9">
    <location>
        <begin position="667"/>
        <end position="781"/>
    </location>
</feature>
<feature type="transmembrane region" description="Helical" evidence="7">
    <location>
        <begin position="373"/>
        <end position="392"/>
    </location>
</feature>
<evidence type="ECO:0000313" key="11">
    <source>
        <dbReference type="Proteomes" id="UP000199666"/>
    </source>
</evidence>
<dbReference type="SMART" id="SM00388">
    <property type="entry name" value="HisKA"/>
    <property type="match status" value="1"/>
</dbReference>
<dbReference type="Gene3D" id="1.10.287.130">
    <property type="match status" value="1"/>
</dbReference>
<dbReference type="CDD" id="cd17546">
    <property type="entry name" value="REC_hyHK_CKI1_RcsC-like"/>
    <property type="match status" value="1"/>
</dbReference>
<dbReference type="SUPFAM" id="SSF49785">
    <property type="entry name" value="Galactose-binding domain-like"/>
    <property type="match status" value="1"/>
</dbReference>
<name>A0A1I2TKF4_9SPHI</name>
<dbReference type="AlphaFoldDB" id="A0A1I2TKF4"/>
<dbReference type="Pfam" id="PF07695">
    <property type="entry name" value="7TMR-DISM_7TM"/>
    <property type="match status" value="1"/>
</dbReference>
<dbReference type="STRING" id="414048.SAMN04489864_101461"/>
<keyword evidence="3 6" id="KW-0597">Phosphoprotein</keyword>
<dbReference type="EC" id="2.7.13.3" evidence="2"/>
<dbReference type="Gene3D" id="2.60.120.260">
    <property type="entry name" value="Galactose-binding domain-like"/>
    <property type="match status" value="1"/>
</dbReference>
<organism evidence="10 11">
    <name type="scientific">Pedobacter insulae</name>
    <dbReference type="NCBI Taxonomy" id="414048"/>
    <lineage>
        <taxon>Bacteria</taxon>
        <taxon>Pseudomonadati</taxon>
        <taxon>Bacteroidota</taxon>
        <taxon>Sphingobacteriia</taxon>
        <taxon>Sphingobacteriales</taxon>
        <taxon>Sphingobacteriaceae</taxon>
        <taxon>Pedobacter</taxon>
    </lineage>
</organism>
<dbReference type="CDD" id="cd16922">
    <property type="entry name" value="HATPase_EvgS-ArcB-TorS-like"/>
    <property type="match status" value="1"/>
</dbReference>
<dbReference type="Pfam" id="PF00072">
    <property type="entry name" value="Response_reg"/>
    <property type="match status" value="1"/>
</dbReference>
<dbReference type="GO" id="GO:0000155">
    <property type="term" value="F:phosphorelay sensor kinase activity"/>
    <property type="evidence" value="ECO:0007669"/>
    <property type="project" value="InterPro"/>
</dbReference>
<protein>
    <recommendedName>
        <fullName evidence="2">histidine kinase</fullName>
        <ecNumber evidence="2">2.7.13.3</ecNumber>
    </recommendedName>
</protein>
<dbReference type="Gene3D" id="3.30.565.10">
    <property type="entry name" value="Histidine kinase-like ATPase, C-terminal domain"/>
    <property type="match status" value="1"/>
</dbReference>
<dbReference type="SUPFAM" id="SSF52172">
    <property type="entry name" value="CheY-like"/>
    <property type="match status" value="1"/>
</dbReference>
<dbReference type="InterPro" id="IPR036097">
    <property type="entry name" value="HisK_dim/P_sf"/>
</dbReference>
<dbReference type="PROSITE" id="PS50110">
    <property type="entry name" value="RESPONSE_REGULATORY"/>
    <property type="match status" value="1"/>
</dbReference>
<dbReference type="InterPro" id="IPR003661">
    <property type="entry name" value="HisK_dim/P_dom"/>
</dbReference>
<feature type="modified residue" description="4-aspartylphosphate" evidence="6">
    <location>
        <position position="716"/>
    </location>
</feature>
<sequence>MMFSIAYYPIFLIFFSLFTGFVADDKPLAKNGVLDLRNQSVNKSIALSGEWKFYWKQLIIPTDNTKAQIVPFPLKWNDLTIDGKKLPAFGYATYELKLLLPKTEESLRIAVSDVYCSYQLFLNGKLVAANGKVADNLKDFKPHWQYRAFDIPVGTDTANLVLQIANFVHSKGGIKDPIFIGKSSDVVLARSRAGAIDLLLTGCLFMGGLFFLGLYLLGNRDKAILLFSLYSIVYCYRIMGVSNYVLHTIIPDASWYVMVHLEYVSLFVAIGLFGLYTRYLYPKDVNKKVVNVISALCLIFSLATLILPSYYFTQLIDPFLVVTVFCIVYTLYIYGVAYRRKRPGSVYALMSSVALMFTFGLTLLNYWGIVPVLQLLSFGGYVSFFFLQSLILSHRVSFQLKKAKEQAEQGLLAKSEFLSTMSHEIRTPLNSVIGLSHLLLKNNPRKDQAEHLDIMLFSANNLLGIVNDILDYNKIEAGKIDLDYTEIDIVAIVRNIVAGLQAHAQEKNIDLTLKVDPNLTCKVLGDPTRIFQVITNLTHNAIKFTNTGYVAVSLVVVHQTAQDVSVKIAVKDTGIGISKEKQSIIFERFTQADSSTSRSFGGTGLGLAISKRILDLQGASLKVSSEEGKGSIFYFVQSFKKTASKLDSVNVKSNSSEAEEKPFKGISILLVEDNTINVMVARSFLENWGAEVDVASDGVMALDKLDVNRHQIVLMDLNMPVMDGYEASKKVRELNTNIPIIALTANLRKDIEAKIAELAINDVIVKPFLPDELYQKVKKYAIDYYSN</sequence>
<feature type="transmembrane region" description="Helical" evidence="7">
    <location>
        <begin position="318"/>
        <end position="334"/>
    </location>
</feature>